<proteinExistence type="predicted"/>
<evidence type="ECO:0000259" key="1">
    <source>
        <dbReference type="Pfam" id="PF07992"/>
    </source>
</evidence>
<keyword evidence="3" id="KW-1185">Reference proteome</keyword>
<dbReference type="InterPro" id="IPR036188">
    <property type="entry name" value="FAD/NAD-bd_sf"/>
</dbReference>
<dbReference type="PANTHER" id="PTHR10632:SF2">
    <property type="entry name" value="SULFIDE:QUINONE OXIDOREDUCTASE, MITOCHONDRIAL"/>
    <property type="match status" value="1"/>
</dbReference>
<gene>
    <name evidence="2" type="ORF">ECRASSUSDP1_LOCUS3581</name>
</gene>
<evidence type="ECO:0000313" key="3">
    <source>
        <dbReference type="Proteomes" id="UP001295684"/>
    </source>
</evidence>
<dbReference type="InterPro" id="IPR023753">
    <property type="entry name" value="FAD/NAD-binding_dom"/>
</dbReference>
<reference evidence="2" key="1">
    <citation type="submission" date="2023-07" db="EMBL/GenBank/DDBJ databases">
        <authorList>
            <consortium name="AG Swart"/>
            <person name="Singh M."/>
            <person name="Singh A."/>
            <person name="Seah K."/>
            <person name="Emmerich C."/>
        </authorList>
    </citation>
    <scope>NUCLEOTIDE SEQUENCE</scope>
    <source>
        <strain evidence="2">DP1</strain>
    </source>
</reference>
<dbReference type="InterPro" id="IPR015904">
    <property type="entry name" value="Sulphide_quinone_reductase"/>
</dbReference>
<dbReference type="Gene3D" id="3.50.50.100">
    <property type="match status" value="1"/>
</dbReference>
<comment type="caution">
    <text evidence="2">The sequence shown here is derived from an EMBL/GenBank/DDBJ whole genome shotgun (WGS) entry which is preliminary data.</text>
</comment>
<dbReference type="GO" id="GO:0070224">
    <property type="term" value="F:sulfide:quinone oxidoreductase activity"/>
    <property type="evidence" value="ECO:0007669"/>
    <property type="project" value="TreeGrafter"/>
</dbReference>
<dbReference type="GO" id="GO:0071949">
    <property type="term" value="F:FAD binding"/>
    <property type="evidence" value="ECO:0007669"/>
    <property type="project" value="TreeGrafter"/>
</dbReference>
<dbReference type="GO" id="GO:0005739">
    <property type="term" value="C:mitochondrion"/>
    <property type="evidence" value="ECO:0007669"/>
    <property type="project" value="TreeGrafter"/>
</dbReference>
<organism evidence="2 3">
    <name type="scientific">Euplotes crassus</name>
    <dbReference type="NCBI Taxonomy" id="5936"/>
    <lineage>
        <taxon>Eukaryota</taxon>
        <taxon>Sar</taxon>
        <taxon>Alveolata</taxon>
        <taxon>Ciliophora</taxon>
        <taxon>Intramacronucleata</taxon>
        <taxon>Spirotrichea</taxon>
        <taxon>Hypotrichia</taxon>
        <taxon>Euplotida</taxon>
        <taxon>Euplotidae</taxon>
        <taxon>Moneuplotes</taxon>
    </lineage>
</organism>
<dbReference type="GO" id="GO:0070221">
    <property type="term" value="P:sulfide oxidation, using sulfide:quinone oxidoreductase"/>
    <property type="evidence" value="ECO:0007669"/>
    <property type="project" value="TreeGrafter"/>
</dbReference>
<feature type="domain" description="FAD/NAD(P)-binding" evidence="1">
    <location>
        <begin position="21"/>
        <end position="149"/>
    </location>
</feature>
<dbReference type="PANTHER" id="PTHR10632">
    <property type="entry name" value="SULFIDE:QUINONE OXIDOREDUCTASE"/>
    <property type="match status" value="1"/>
</dbReference>
<sequence>MLQRIVSRRAYGLRSFSTHSRVAVIGGGTAGMSASSQLAKSGTFKPHEISVFEPRDTHHYQPSFTMIGGGVLGTNEATVKKKEYSHIKRPMDSLFNTGVNLVKEKVVSLDPENNSFTTNKGKHTYEYLVVAPGLKLRYDLIEGASEALDDPDHPVVSIYREDYAYKTLRHREKFIKGTALFYQPPFPIKCGGAPQKILYLSESRWRELGRRGNIDIQYYTTANVMFPPCPKYSEALDKVRASLNIPVHFEHTMLAIDKNNKEVLFRNNAKDEEYTVKYDFLHIVPQQTNQDFVINSPLAGDGGWTAADQGTMQSPKFENVFTVGDSAGVPASKTAASTFSQIPVLVNNLVKHAQGEPMKGEYNGYGSCPLFTGDKKLMLAEFKYGGVSAETFLKRQDIPSRFFYEMKKHAFPWVYFNLVPRGQWYGNKTIFKPRFF</sequence>
<name>A0AAD1U8K9_EUPCR</name>
<dbReference type="EMBL" id="CAMPGE010003424">
    <property type="protein sequence ID" value="CAI2362259.1"/>
    <property type="molecule type" value="Genomic_DNA"/>
</dbReference>
<dbReference type="Pfam" id="PF07992">
    <property type="entry name" value="Pyr_redox_2"/>
    <property type="match status" value="1"/>
</dbReference>
<evidence type="ECO:0000313" key="2">
    <source>
        <dbReference type="EMBL" id="CAI2362259.1"/>
    </source>
</evidence>
<protein>
    <recommendedName>
        <fullName evidence="1">FAD/NAD(P)-binding domain-containing protein</fullName>
    </recommendedName>
</protein>
<dbReference type="SUPFAM" id="SSF51905">
    <property type="entry name" value="FAD/NAD(P)-binding domain"/>
    <property type="match status" value="2"/>
</dbReference>
<dbReference type="Proteomes" id="UP001295684">
    <property type="component" value="Unassembled WGS sequence"/>
</dbReference>
<dbReference type="AlphaFoldDB" id="A0AAD1U8K9"/>
<accession>A0AAD1U8K9</accession>